<evidence type="ECO:0000313" key="1">
    <source>
        <dbReference type="EMBL" id="RFC68972.1"/>
    </source>
</evidence>
<proteinExistence type="predicted"/>
<name>A0A371XID2_9HYPH</name>
<dbReference type="AlphaFoldDB" id="A0A371XID2"/>
<evidence type="ECO:0000313" key="2">
    <source>
        <dbReference type="Proteomes" id="UP000262379"/>
    </source>
</evidence>
<accession>A0A371XID2</accession>
<comment type="caution">
    <text evidence="1">The sequence shown here is derived from an EMBL/GenBank/DDBJ whole genome shotgun (WGS) entry which is preliminary data.</text>
</comment>
<gene>
    <name evidence="1" type="ORF">DY251_04975</name>
</gene>
<protein>
    <submittedName>
        <fullName evidence="1">Uncharacterized protein</fullName>
    </submittedName>
</protein>
<dbReference type="Proteomes" id="UP000262379">
    <property type="component" value="Unassembled WGS sequence"/>
</dbReference>
<keyword evidence="2" id="KW-1185">Reference proteome</keyword>
<reference evidence="2" key="1">
    <citation type="submission" date="2018-08" db="EMBL/GenBank/DDBJ databases">
        <authorList>
            <person name="Im W.T."/>
        </authorList>
    </citation>
    <scope>NUCLEOTIDE SEQUENCE [LARGE SCALE GENOMIC DNA]</scope>
    <source>
        <strain evidence="2">LA-28</strain>
    </source>
</reference>
<sequence>MWFGDLYAHEVDERRISREGFPIEKIGNSYLVRVTDRIEDVVSDFNHFSNRRAKLKSLFREGLFMINEEPLA</sequence>
<dbReference type="EMBL" id="QURN01000003">
    <property type="protein sequence ID" value="RFC68972.1"/>
    <property type="molecule type" value="Genomic_DNA"/>
</dbReference>
<organism evidence="1 2">
    <name type="scientific">Mesorhizobium denitrificans</name>
    <dbReference type="NCBI Taxonomy" id="2294114"/>
    <lineage>
        <taxon>Bacteria</taxon>
        <taxon>Pseudomonadati</taxon>
        <taxon>Pseudomonadota</taxon>
        <taxon>Alphaproteobacteria</taxon>
        <taxon>Hyphomicrobiales</taxon>
        <taxon>Phyllobacteriaceae</taxon>
        <taxon>Mesorhizobium</taxon>
    </lineage>
</organism>